<dbReference type="AlphaFoldDB" id="A0A3R7LN19"/>
<evidence type="ECO:0000259" key="1">
    <source>
        <dbReference type="Pfam" id="PF04149"/>
    </source>
</evidence>
<gene>
    <name evidence="2" type="ORF">SFRA_021390</name>
</gene>
<name>A0A3R7LN19_9ACTN</name>
<keyword evidence="3" id="KW-1185">Reference proteome</keyword>
<dbReference type="OrthoDB" id="4330022at2"/>
<dbReference type="RefSeq" id="WP_043473221.1">
    <property type="nucleotide sequence ID" value="NZ_CP134822.1"/>
</dbReference>
<dbReference type="EMBL" id="JNAD02000010">
    <property type="protein sequence ID" value="RKM93715.1"/>
    <property type="molecule type" value="Genomic_DNA"/>
</dbReference>
<feature type="domain" description="DUF397" evidence="1">
    <location>
        <begin position="16"/>
        <end position="65"/>
    </location>
</feature>
<accession>A0A3R7LN19</accession>
<protein>
    <submittedName>
        <fullName evidence="2">DUF397 domain-containing protein</fullName>
    </submittedName>
</protein>
<dbReference type="Pfam" id="PF04149">
    <property type="entry name" value="DUF397"/>
    <property type="match status" value="1"/>
</dbReference>
<reference evidence="2 3" key="1">
    <citation type="journal article" date="2014" name="Genome Announc.">
        <title>Draft Genome Sequence of Streptomyces fradiae ATCC 19609, a Strain Highly Sensitive to Antibiotics.</title>
        <authorList>
            <person name="Bekker O.B."/>
            <person name="Klimina K.M."/>
            <person name="Vatlin A.A."/>
            <person name="Zakharevich N.V."/>
            <person name="Kasianov A.S."/>
            <person name="Danilenko V.N."/>
        </authorList>
    </citation>
    <scope>NUCLEOTIDE SEQUENCE [LARGE SCALE GENOMIC DNA]</scope>
    <source>
        <strain evidence="2 3">ATCC 19609</strain>
    </source>
</reference>
<dbReference type="Proteomes" id="UP000028058">
    <property type="component" value="Unassembled WGS sequence"/>
</dbReference>
<sequence>MDRVHSAARELGRDGWLKPWSGDNGGSCVEALRLDDGRIAVRQSEDPDGPALLFTLPEIEAFARGWPAGKAQLLSS</sequence>
<comment type="caution">
    <text evidence="2">The sequence shown here is derived from an EMBL/GenBank/DDBJ whole genome shotgun (WGS) entry which is preliminary data.</text>
</comment>
<organism evidence="2 3">
    <name type="scientific">Streptomyces xinghaiensis</name>
    <dbReference type="NCBI Taxonomy" id="1038928"/>
    <lineage>
        <taxon>Bacteria</taxon>
        <taxon>Bacillati</taxon>
        <taxon>Actinomycetota</taxon>
        <taxon>Actinomycetes</taxon>
        <taxon>Kitasatosporales</taxon>
        <taxon>Streptomycetaceae</taxon>
        <taxon>Streptomyces</taxon>
    </lineage>
</organism>
<evidence type="ECO:0000313" key="2">
    <source>
        <dbReference type="EMBL" id="RKM93715.1"/>
    </source>
</evidence>
<proteinExistence type="predicted"/>
<evidence type="ECO:0000313" key="3">
    <source>
        <dbReference type="Proteomes" id="UP000028058"/>
    </source>
</evidence>
<dbReference type="InterPro" id="IPR007278">
    <property type="entry name" value="DUF397"/>
</dbReference>